<dbReference type="PANTHER" id="PTHR43537:SF5">
    <property type="entry name" value="UXU OPERON TRANSCRIPTIONAL REGULATOR"/>
    <property type="match status" value="1"/>
</dbReference>
<dbReference type="AlphaFoldDB" id="A0A0K1JQR6"/>
<dbReference type="GO" id="GO:0003700">
    <property type="term" value="F:DNA-binding transcription factor activity"/>
    <property type="evidence" value="ECO:0007669"/>
    <property type="project" value="InterPro"/>
</dbReference>
<accession>A0A0K1JQR6</accession>
<dbReference type="InterPro" id="IPR036390">
    <property type="entry name" value="WH_DNA-bd_sf"/>
</dbReference>
<dbReference type="Pfam" id="PF07729">
    <property type="entry name" value="FCD"/>
    <property type="match status" value="1"/>
</dbReference>
<evidence type="ECO:0000256" key="2">
    <source>
        <dbReference type="ARBA" id="ARBA00023125"/>
    </source>
</evidence>
<dbReference type="InterPro" id="IPR036388">
    <property type="entry name" value="WH-like_DNA-bd_sf"/>
</dbReference>
<dbReference type="STRING" id="571913.VV02_18090"/>
<gene>
    <name evidence="5" type="ORF">VV02_18090</name>
</gene>
<dbReference type="InterPro" id="IPR000524">
    <property type="entry name" value="Tscrpt_reg_HTH_GntR"/>
</dbReference>
<dbReference type="Pfam" id="PF00392">
    <property type="entry name" value="GntR"/>
    <property type="match status" value="1"/>
</dbReference>
<organism evidence="5 6">
    <name type="scientific">Luteipulveratus mongoliensis</name>
    <dbReference type="NCBI Taxonomy" id="571913"/>
    <lineage>
        <taxon>Bacteria</taxon>
        <taxon>Bacillati</taxon>
        <taxon>Actinomycetota</taxon>
        <taxon>Actinomycetes</taxon>
        <taxon>Micrococcales</taxon>
        <taxon>Dermacoccaceae</taxon>
        <taxon>Luteipulveratus</taxon>
    </lineage>
</organism>
<evidence type="ECO:0000313" key="5">
    <source>
        <dbReference type="EMBL" id="AKU19067.1"/>
    </source>
</evidence>
<sequence>MLLSGELGPGDRLPTERELSTRFWMSRNCVREAVRTLSSMGVLESRVGAGTYVTDLQPQVLLDGSSFVLELLRHRNVWEVMETRRVLDALAASKAAGRITAEQLSELRELMATMDSALDLDERIAADLAFHRLIADAGGNQVLAAVLRTVAGGTTAARKRRGLTDAHAMERMHAEHLLIYRALERGDADLAATAAAAHVAGVEAWLLDTDDSPADQ</sequence>
<dbReference type="PRINTS" id="PR00035">
    <property type="entry name" value="HTHGNTR"/>
</dbReference>
<dbReference type="PROSITE" id="PS50949">
    <property type="entry name" value="HTH_GNTR"/>
    <property type="match status" value="1"/>
</dbReference>
<dbReference type="KEGG" id="lmoi:VV02_18090"/>
<name>A0A0K1JQR6_9MICO</name>
<dbReference type="Gene3D" id="1.20.120.530">
    <property type="entry name" value="GntR ligand-binding domain-like"/>
    <property type="match status" value="1"/>
</dbReference>
<keyword evidence="6" id="KW-1185">Reference proteome</keyword>
<dbReference type="SMART" id="SM00895">
    <property type="entry name" value="FCD"/>
    <property type="match status" value="1"/>
</dbReference>
<dbReference type="SUPFAM" id="SSF48008">
    <property type="entry name" value="GntR ligand-binding domain-like"/>
    <property type="match status" value="1"/>
</dbReference>
<dbReference type="CDD" id="cd07377">
    <property type="entry name" value="WHTH_GntR"/>
    <property type="match status" value="1"/>
</dbReference>
<dbReference type="GO" id="GO:0003677">
    <property type="term" value="F:DNA binding"/>
    <property type="evidence" value="ECO:0007669"/>
    <property type="project" value="UniProtKB-KW"/>
</dbReference>
<protein>
    <recommendedName>
        <fullName evidence="4">HTH gntR-type domain-containing protein</fullName>
    </recommendedName>
</protein>
<dbReference type="EMBL" id="CP011112">
    <property type="protein sequence ID" value="AKU19067.1"/>
    <property type="molecule type" value="Genomic_DNA"/>
</dbReference>
<keyword evidence="3" id="KW-0804">Transcription</keyword>
<reference evidence="5 6" key="1">
    <citation type="submission" date="2015-03" db="EMBL/GenBank/DDBJ databases">
        <title>Luteipulveratus halotolerans sp. nov., a novel actinobacterium (Dermacoccaceae) from Sarawak, Malaysia.</title>
        <authorList>
            <person name="Juboi H."/>
            <person name="Basik A."/>
            <person name="Shamsul S.S."/>
            <person name="Arnold P."/>
            <person name="Schmitt E.K."/>
            <person name="Sanglier J.-J."/>
            <person name="Yeo T."/>
        </authorList>
    </citation>
    <scope>NUCLEOTIDE SEQUENCE [LARGE SCALE GENOMIC DNA]</scope>
    <source>
        <strain evidence="5 6">MN07-A0370</strain>
    </source>
</reference>
<evidence type="ECO:0000259" key="4">
    <source>
        <dbReference type="PROSITE" id="PS50949"/>
    </source>
</evidence>
<keyword evidence="1" id="KW-0805">Transcription regulation</keyword>
<feature type="domain" description="HTH gntR-type" evidence="4">
    <location>
        <begin position="1"/>
        <end position="56"/>
    </location>
</feature>
<dbReference type="InterPro" id="IPR008920">
    <property type="entry name" value="TF_FadR/GntR_C"/>
</dbReference>
<dbReference type="Gene3D" id="1.10.10.10">
    <property type="entry name" value="Winged helix-like DNA-binding domain superfamily/Winged helix DNA-binding domain"/>
    <property type="match status" value="1"/>
</dbReference>
<dbReference type="SMART" id="SM00345">
    <property type="entry name" value="HTH_GNTR"/>
    <property type="match status" value="1"/>
</dbReference>
<evidence type="ECO:0000313" key="6">
    <source>
        <dbReference type="Proteomes" id="UP000066480"/>
    </source>
</evidence>
<dbReference type="Proteomes" id="UP000066480">
    <property type="component" value="Chromosome"/>
</dbReference>
<dbReference type="SUPFAM" id="SSF46785">
    <property type="entry name" value="Winged helix' DNA-binding domain"/>
    <property type="match status" value="1"/>
</dbReference>
<proteinExistence type="predicted"/>
<dbReference type="InterPro" id="IPR011711">
    <property type="entry name" value="GntR_C"/>
</dbReference>
<evidence type="ECO:0000256" key="1">
    <source>
        <dbReference type="ARBA" id="ARBA00023015"/>
    </source>
</evidence>
<keyword evidence="2" id="KW-0238">DNA-binding</keyword>
<evidence type="ECO:0000256" key="3">
    <source>
        <dbReference type="ARBA" id="ARBA00023163"/>
    </source>
</evidence>
<dbReference type="PANTHER" id="PTHR43537">
    <property type="entry name" value="TRANSCRIPTIONAL REGULATOR, GNTR FAMILY"/>
    <property type="match status" value="1"/>
</dbReference>